<sequence>MTINSEIEDLRAKLNIMISAKDIITNDLELLDLSVELDKKINIFIYNEYAR</sequence>
<dbReference type="EMBL" id="JBJHZY010000003">
    <property type="protein sequence ID" value="MFL0269263.1"/>
    <property type="molecule type" value="Genomic_DNA"/>
</dbReference>
<dbReference type="Proteomes" id="UP001623661">
    <property type="component" value="Unassembled WGS sequence"/>
</dbReference>
<dbReference type="InterPro" id="IPR036638">
    <property type="entry name" value="HLH_DNA-bd_sf"/>
</dbReference>
<keyword evidence="2" id="KW-1185">Reference proteome</keyword>
<organism evidence="1 2">
    <name type="scientific">Candidatus Clostridium radicumherbarum</name>
    <dbReference type="NCBI Taxonomy" id="3381662"/>
    <lineage>
        <taxon>Bacteria</taxon>
        <taxon>Bacillati</taxon>
        <taxon>Bacillota</taxon>
        <taxon>Clostridia</taxon>
        <taxon>Eubacteriales</taxon>
        <taxon>Clostridiaceae</taxon>
        <taxon>Clostridium</taxon>
    </lineage>
</organism>
<comment type="caution">
    <text evidence="1">The sequence shown here is derived from an EMBL/GenBank/DDBJ whole genome shotgun (WGS) entry which is preliminary data.</text>
</comment>
<protein>
    <submittedName>
        <fullName evidence="1">Aspartyl-phosphate phosphatase Spo0E family protein</fullName>
    </submittedName>
</protein>
<reference evidence="1 2" key="1">
    <citation type="submission" date="2024-11" db="EMBL/GenBank/DDBJ databases">
        <authorList>
            <person name="Heng Y.C."/>
            <person name="Lim A.C.H."/>
            <person name="Lee J.K.Y."/>
            <person name="Kittelmann S."/>
        </authorList>
    </citation>
    <scope>NUCLEOTIDE SEQUENCE [LARGE SCALE GENOMIC DNA]</scope>
    <source>
        <strain evidence="1 2">WILCCON 0202</strain>
    </source>
</reference>
<dbReference type="RefSeq" id="WP_406765892.1">
    <property type="nucleotide sequence ID" value="NZ_JBJHZY010000003.1"/>
</dbReference>
<proteinExistence type="predicted"/>
<dbReference type="Gene3D" id="4.10.280.10">
    <property type="entry name" value="Helix-loop-helix DNA-binding domain"/>
    <property type="match status" value="1"/>
</dbReference>
<dbReference type="Pfam" id="PF09388">
    <property type="entry name" value="SpoOE-like"/>
    <property type="match status" value="1"/>
</dbReference>
<evidence type="ECO:0000313" key="2">
    <source>
        <dbReference type="Proteomes" id="UP001623661"/>
    </source>
</evidence>
<name>A0ABW8TVN3_9CLOT</name>
<evidence type="ECO:0000313" key="1">
    <source>
        <dbReference type="EMBL" id="MFL0269263.1"/>
    </source>
</evidence>
<dbReference type="InterPro" id="IPR018540">
    <property type="entry name" value="Spo0E-like"/>
</dbReference>
<accession>A0ABW8TVN3</accession>
<gene>
    <name evidence="1" type="ORF">ACJDUH_14335</name>
</gene>